<sequence>MILILIHEVTFDPTSGKTKLFFSKLYDRIDSLNINLSKAIAMGSSLKQME</sequence>
<comment type="caution">
    <text evidence="1">The sequence shown here is derived from an EMBL/GenBank/DDBJ whole genome shotgun (WGS) entry which is preliminary data.</text>
</comment>
<reference evidence="1" key="1">
    <citation type="journal article" date="2014" name="Front. Microbiol.">
        <title>High frequency of phylogenetically diverse reductive dehalogenase-homologous genes in deep subseafloor sedimentary metagenomes.</title>
        <authorList>
            <person name="Kawai M."/>
            <person name="Futagami T."/>
            <person name="Toyoda A."/>
            <person name="Takaki Y."/>
            <person name="Nishi S."/>
            <person name="Hori S."/>
            <person name="Arai W."/>
            <person name="Tsubouchi T."/>
            <person name="Morono Y."/>
            <person name="Uchiyama I."/>
            <person name="Ito T."/>
            <person name="Fujiyama A."/>
            <person name="Inagaki F."/>
            <person name="Takami H."/>
        </authorList>
    </citation>
    <scope>NUCLEOTIDE SEQUENCE</scope>
    <source>
        <strain evidence="1">Expedition CK06-06</strain>
    </source>
</reference>
<evidence type="ECO:0000313" key="1">
    <source>
        <dbReference type="EMBL" id="GAH86683.1"/>
    </source>
</evidence>
<gene>
    <name evidence="1" type="ORF">S03H2_61841</name>
</gene>
<organism evidence="1">
    <name type="scientific">marine sediment metagenome</name>
    <dbReference type="NCBI Taxonomy" id="412755"/>
    <lineage>
        <taxon>unclassified sequences</taxon>
        <taxon>metagenomes</taxon>
        <taxon>ecological metagenomes</taxon>
    </lineage>
</organism>
<protein>
    <submittedName>
        <fullName evidence="1">Uncharacterized protein</fullName>
    </submittedName>
</protein>
<accession>X1KXJ7</accession>
<feature type="non-terminal residue" evidence="1">
    <location>
        <position position="50"/>
    </location>
</feature>
<dbReference type="EMBL" id="BARU01039950">
    <property type="protein sequence ID" value="GAH86683.1"/>
    <property type="molecule type" value="Genomic_DNA"/>
</dbReference>
<dbReference type="AlphaFoldDB" id="X1KXJ7"/>
<name>X1KXJ7_9ZZZZ</name>
<proteinExistence type="predicted"/>